<keyword evidence="3" id="KW-1185">Reference proteome</keyword>
<keyword evidence="1" id="KW-1133">Transmembrane helix</keyword>
<comment type="caution">
    <text evidence="2">The sequence shown here is derived from an EMBL/GenBank/DDBJ whole genome shotgun (WGS) entry which is preliminary data.</text>
</comment>
<gene>
    <name evidence="2" type="ORF">C480_07187</name>
</gene>
<dbReference type="AlphaFoldDB" id="M0B8G4"/>
<feature type="transmembrane region" description="Helical" evidence="1">
    <location>
        <begin position="50"/>
        <end position="72"/>
    </location>
</feature>
<evidence type="ECO:0000313" key="3">
    <source>
        <dbReference type="Proteomes" id="UP000011591"/>
    </source>
</evidence>
<evidence type="ECO:0000313" key="2">
    <source>
        <dbReference type="EMBL" id="ELZ06797.1"/>
    </source>
</evidence>
<name>M0B8G4_9EURY</name>
<dbReference type="Proteomes" id="UP000011591">
    <property type="component" value="Unassembled WGS sequence"/>
</dbReference>
<dbReference type="PATRIC" id="fig|1227491.4.peg.1482"/>
<proteinExistence type="predicted"/>
<sequence length="79" mass="8160">MGFAQDFEDAGAIITLIGLLPAAFIVLAMTRNMTNPEYDMTAAFSAGMESIVQALVPAIGLTLVLAAAIFLIQVGSGGR</sequence>
<evidence type="ECO:0000256" key="1">
    <source>
        <dbReference type="SAM" id="Phobius"/>
    </source>
</evidence>
<dbReference type="OrthoDB" id="355955at2157"/>
<reference evidence="2 3" key="1">
    <citation type="journal article" date="2014" name="PLoS Genet.">
        <title>Phylogenetically driven sequencing of extremely halophilic archaea reveals strategies for static and dynamic osmo-response.</title>
        <authorList>
            <person name="Becker E.A."/>
            <person name="Seitzer P.M."/>
            <person name="Tritt A."/>
            <person name="Larsen D."/>
            <person name="Krusor M."/>
            <person name="Yao A.I."/>
            <person name="Wu D."/>
            <person name="Madern D."/>
            <person name="Eisen J.A."/>
            <person name="Darling A.E."/>
            <person name="Facciotti M.T."/>
        </authorList>
    </citation>
    <scope>NUCLEOTIDE SEQUENCE [LARGE SCALE GENOMIC DNA]</scope>
    <source>
        <strain evidence="2 3">DSM 13077</strain>
    </source>
</reference>
<protein>
    <submittedName>
        <fullName evidence="2">Uncharacterized protein</fullName>
    </submittedName>
</protein>
<dbReference type="RefSeq" id="WP_006664939.1">
    <property type="nucleotide sequence ID" value="NZ_AOIP01000016.1"/>
</dbReference>
<organism evidence="2 3">
    <name type="scientific">Natrialba aegyptia DSM 13077</name>
    <dbReference type="NCBI Taxonomy" id="1227491"/>
    <lineage>
        <taxon>Archaea</taxon>
        <taxon>Methanobacteriati</taxon>
        <taxon>Methanobacteriota</taxon>
        <taxon>Stenosarchaea group</taxon>
        <taxon>Halobacteria</taxon>
        <taxon>Halobacteriales</taxon>
        <taxon>Natrialbaceae</taxon>
        <taxon>Natrialba</taxon>
    </lineage>
</organism>
<accession>M0B8G4</accession>
<keyword evidence="1" id="KW-0472">Membrane</keyword>
<keyword evidence="1" id="KW-0812">Transmembrane</keyword>
<dbReference type="EMBL" id="AOIP01000016">
    <property type="protein sequence ID" value="ELZ06797.1"/>
    <property type="molecule type" value="Genomic_DNA"/>
</dbReference>
<feature type="transmembrane region" description="Helical" evidence="1">
    <location>
        <begin position="12"/>
        <end position="30"/>
    </location>
</feature>